<comment type="caution">
    <text evidence="2">The sequence shown here is derived from an EMBL/GenBank/DDBJ whole genome shotgun (WGS) entry which is preliminary data.</text>
</comment>
<dbReference type="Pfam" id="PF13342">
    <property type="entry name" value="Toprim_Crpt"/>
    <property type="match status" value="1"/>
</dbReference>
<evidence type="ECO:0000313" key="3">
    <source>
        <dbReference type="Proteomes" id="UP000481700"/>
    </source>
</evidence>
<reference evidence="2 3" key="1">
    <citation type="journal article" date="2019" name="Nat. Med.">
        <title>A library of human gut bacterial isolates paired with longitudinal multiomics data enables mechanistic microbiome research.</title>
        <authorList>
            <person name="Poyet M."/>
            <person name="Groussin M."/>
            <person name="Gibbons S.M."/>
            <person name="Avila-Pacheco J."/>
            <person name="Jiang X."/>
            <person name="Kearney S.M."/>
            <person name="Perrotta A.R."/>
            <person name="Berdy B."/>
            <person name="Zhao S."/>
            <person name="Lieberman T.D."/>
            <person name="Swanson P.K."/>
            <person name="Smith M."/>
            <person name="Roesemann S."/>
            <person name="Alexander J.E."/>
            <person name="Rich S.A."/>
            <person name="Livny J."/>
            <person name="Vlamakis H."/>
            <person name="Clish C."/>
            <person name="Bullock K."/>
            <person name="Deik A."/>
            <person name="Scott J."/>
            <person name="Pierce K.A."/>
            <person name="Xavier R.J."/>
            <person name="Alm E.J."/>
        </authorList>
    </citation>
    <scope>NUCLEOTIDE SEQUENCE [LARGE SCALE GENOMIC DNA]</scope>
    <source>
        <strain evidence="2 3">BIOML-A25</strain>
    </source>
</reference>
<gene>
    <name evidence="2" type="ORF">F2Z07_28710</name>
</gene>
<name>A0A6L3IIB8_9BACT</name>
<feature type="region of interest" description="Disordered" evidence="1">
    <location>
        <begin position="61"/>
        <end position="90"/>
    </location>
</feature>
<dbReference type="EMBL" id="VVZV01000467">
    <property type="protein sequence ID" value="KAA5297074.1"/>
    <property type="molecule type" value="Genomic_DNA"/>
</dbReference>
<accession>A0A6L3IIB8</accession>
<sequence length="90" mass="10308">AFLLFRTFNARELTDEEMLCLLEGKKTDFLPFVSRKGRPYEASLKMDENYRIEMTFRDTPVERQPLPASDPSVMQAADIPVETPCPGQLP</sequence>
<organism evidence="2 3">
    <name type="scientific">Phocaeicola dorei</name>
    <dbReference type="NCBI Taxonomy" id="357276"/>
    <lineage>
        <taxon>Bacteria</taxon>
        <taxon>Pseudomonadati</taxon>
        <taxon>Bacteroidota</taxon>
        <taxon>Bacteroidia</taxon>
        <taxon>Bacteroidales</taxon>
        <taxon>Bacteroidaceae</taxon>
        <taxon>Phocaeicola</taxon>
    </lineage>
</organism>
<dbReference type="Proteomes" id="UP000481700">
    <property type="component" value="Unassembled WGS sequence"/>
</dbReference>
<dbReference type="GO" id="GO:0016853">
    <property type="term" value="F:isomerase activity"/>
    <property type="evidence" value="ECO:0007669"/>
    <property type="project" value="UniProtKB-KW"/>
</dbReference>
<evidence type="ECO:0000256" key="1">
    <source>
        <dbReference type="SAM" id="MobiDB-lite"/>
    </source>
</evidence>
<proteinExistence type="predicted"/>
<protein>
    <submittedName>
        <fullName evidence="2">DNA topoisomerase III</fullName>
    </submittedName>
</protein>
<evidence type="ECO:0000313" key="2">
    <source>
        <dbReference type="EMBL" id="KAA5297074.1"/>
    </source>
</evidence>
<dbReference type="RefSeq" id="WP_394810569.1">
    <property type="nucleotide sequence ID" value="NZ_VVZV01000467.1"/>
</dbReference>
<dbReference type="InterPro" id="IPR025589">
    <property type="entry name" value="Toprim_C_rpt"/>
</dbReference>
<keyword evidence="2" id="KW-0413">Isomerase</keyword>
<feature type="non-terminal residue" evidence="2">
    <location>
        <position position="1"/>
    </location>
</feature>
<dbReference type="AlphaFoldDB" id="A0A6L3IIB8"/>